<keyword evidence="1" id="KW-1133">Transmembrane helix</keyword>
<sequence length="268" mass="29551">MRPMLSPIAVATAAMTVVGIKLSMMAIAAPNWVVGETRHLTSSATFYMDVRAGIWGYCRTATIDPNAGWSSTEFFQNCFTFHSPTKTQKLSVCEAYQRGFVYGTDDVRGIRLPVGDDDDVHRIPRPPSSLDDEYIKRFIEKSCGRPGVVTTVSATTGLVAAVFAIVSFLWSHVMQRHANRCELATTHALLPAAATMSLASVFSWLYQSSDLLDPGHIMAPFQLGSWVYCQLIAAVLFTVASISVRHQIHRHKEVEIYTPDTAHIAQKA</sequence>
<feature type="transmembrane region" description="Helical" evidence="1">
    <location>
        <begin position="225"/>
        <end position="244"/>
    </location>
</feature>
<dbReference type="Gene3D" id="1.20.140.150">
    <property type="match status" value="1"/>
</dbReference>
<comment type="caution">
    <text evidence="2">The sequence shown here is derived from an EMBL/GenBank/DDBJ whole genome shotgun (WGS) entry which is preliminary data.</text>
</comment>
<keyword evidence="3" id="KW-1185">Reference proteome</keyword>
<gene>
    <name evidence="2" type="ORF">Poli38472_014005</name>
</gene>
<dbReference type="Proteomes" id="UP000794436">
    <property type="component" value="Unassembled WGS sequence"/>
</dbReference>
<dbReference type="AlphaFoldDB" id="A0A8K1CPL4"/>
<dbReference type="EMBL" id="SPLM01000007">
    <property type="protein sequence ID" value="TMW66693.1"/>
    <property type="molecule type" value="Genomic_DNA"/>
</dbReference>
<organism evidence="2 3">
    <name type="scientific">Pythium oligandrum</name>
    <name type="common">Mycoparasitic fungus</name>
    <dbReference type="NCBI Taxonomy" id="41045"/>
    <lineage>
        <taxon>Eukaryota</taxon>
        <taxon>Sar</taxon>
        <taxon>Stramenopiles</taxon>
        <taxon>Oomycota</taxon>
        <taxon>Peronosporomycetes</taxon>
        <taxon>Pythiales</taxon>
        <taxon>Pythiaceae</taxon>
        <taxon>Pythium</taxon>
    </lineage>
</organism>
<accession>A0A8K1CPL4</accession>
<evidence type="ECO:0000256" key="1">
    <source>
        <dbReference type="SAM" id="Phobius"/>
    </source>
</evidence>
<evidence type="ECO:0000313" key="2">
    <source>
        <dbReference type="EMBL" id="TMW66693.1"/>
    </source>
</evidence>
<evidence type="ECO:0000313" key="3">
    <source>
        <dbReference type="Proteomes" id="UP000794436"/>
    </source>
</evidence>
<feature type="transmembrane region" description="Helical" evidence="1">
    <location>
        <begin position="147"/>
        <end position="171"/>
    </location>
</feature>
<keyword evidence="1" id="KW-0812">Transmembrane</keyword>
<reference evidence="2" key="1">
    <citation type="submission" date="2019-03" db="EMBL/GenBank/DDBJ databases">
        <title>Long read genome sequence of the mycoparasitic Pythium oligandrum ATCC 38472 isolated from sugarbeet rhizosphere.</title>
        <authorList>
            <person name="Gaulin E."/>
        </authorList>
    </citation>
    <scope>NUCLEOTIDE SEQUENCE</scope>
    <source>
        <strain evidence="2">ATCC 38472_TT</strain>
    </source>
</reference>
<protein>
    <submittedName>
        <fullName evidence="2">Uncharacterized protein</fullName>
    </submittedName>
</protein>
<keyword evidence="1" id="KW-0472">Membrane</keyword>
<name>A0A8K1CPL4_PYTOL</name>
<proteinExistence type="predicted"/>
<feature type="transmembrane region" description="Helical" evidence="1">
    <location>
        <begin position="183"/>
        <end position="205"/>
    </location>
</feature>
<dbReference type="OrthoDB" id="10557700at2759"/>